<reference evidence="2 3" key="1">
    <citation type="submission" date="2017-06" db="EMBL/GenBank/DDBJ databases">
        <authorList>
            <person name="Kim H.J."/>
            <person name="Triplett B.A."/>
        </authorList>
    </citation>
    <scope>NUCLEOTIDE SEQUENCE [LARGE SCALE GENOMIC DNA]</scope>
    <source>
        <strain evidence="2 3">DSM 19307</strain>
    </source>
</reference>
<evidence type="ECO:0000313" key="3">
    <source>
        <dbReference type="Proteomes" id="UP000198393"/>
    </source>
</evidence>
<evidence type="ECO:0000313" key="2">
    <source>
        <dbReference type="EMBL" id="SNS93746.1"/>
    </source>
</evidence>
<feature type="coiled-coil region" evidence="1">
    <location>
        <begin position="80"/>
        <end position="107"/>
    </location>
</feature>
<dbReference type="EMBL" id="FZPD01000003">
    <property type="protein sequence ID" value="SNS93746.1"/>
    <property type="molecule type" value="Genomic_DNA"/>
</dbReference>
<dbReference type="AlphaFoldDB" id="A0A239IJ09"/>
<name>A0A239IJ09_EKHLU</name>
<protein>
    <submittedName>
        <fullName evidence="2">Uncharacterized protein</fullName>
    </submittedName>
</protein>
<sequence length="122" mass="13333">MSKYIIILLSVCLIACSDDNDLTADELQDEMSDIYAQMVSLTNLSCTNNNSCKAVAYGVKPCGGPADYIIYASIADEGRFEELRGRYNELNAKYNELTDAISNCAIENPPVVECISGDCQEV</sequence>
<dbReference type="Proteomes" id="UP000198393">
    <property type="component" value="Unassembled WGS sequence"/>
</dbReference>
<gene>
    <name evidence="2" type="ORF">SAMN05421640_1695</name>
</gene>
<dbReference type="RefSeq" id="WP_089356441.1">
    <property type="nucleotide sequence ID" value="NZ_FZPD01000003.1"/>
</dbReference>
<dbReference type="OrthoDB" id="5526158at2"/>
<organism evidence="2 3">
    <name type="scientific">Ekhidna lutea</name>
    <dbReference type="NCBI Taxonomy" id="447679"/>
    <lineage>
        <taxon>Bacteria</taxon>
        <taxon>Pseudomonadati</taxon>
        <taxon>Bacteroidota</taxon>
        <taxon>Cytophagia</taxon>
        <taxon>Cytophagales</taxon>
        <taxon>Reichenbachiellaceae</taxon>
        <taxon>Ekhidna</taxon>
    </lineage>
</organism>
<keyword evidence="3" id="KW-1185">Reference proteome</keyword>
<keyword evidence="1" id="KW-0175">Coiled coil</keyword>
<proteinExistence type="predicted"/>
<evidence type="ECO:0000256" key="1">
    <source>
        <dbReference type="SAM" id="Coils"/>
    </source>
</evidence>
<accession>A0A239IJ09</accession>